<keyword evidence="2" id="KW-1185">Reference proteome</keyword>
<evidence type="ECO:0000313" key="1">
    <source>
        <dbReference type="EMBL" id="KAK9025250.1"/>
    </source>
</evidence>
<dbReference type="EMBL" id="JBBPBN010000014">
    <property type="protein sequence ID" value="KAK9025250.1"/>
    <property type="molecule type" value="Genomic_DNA"/>
</dbReference>
<accession>A0ABR2SJP7</accession>
<gene>
    <name evidence="1" type="ORF">V6N11_065145</name>
</gene>
<evidence type="ECO:0000313" key="2">
    <source>
        <dbReference type="Proteomes" id="UP001396334"/>
    </source>
</evidence>
<proteinExistence type="predicted"/>
<organism evidence="1 2">
    <name type="scientific">Hibiscus sabdariffa</name>
    <name type="common">roselle</name>
    <dbReference type="NCBI Taxonomy" id="183260"/>
    <lineage>
        <taxon>Eukaryota</taxon>
        <taxon>Viridiplantae</taxon>
        <taxon>Streptophyta</taxon>
        <taxon>Embryophyta</taxon>
        <taxon>Tracheophyta</taxon>
        <taxon>Spermatophyta</taxon>
        <taxon>Magnoliopsida</taxon>
        <taxon>eudicotyledons</taxon>
        <taxon>Gunneridae</taxon>
        <taxon>Pentapetalae</taxon>
        <taxon>rosids</taxon>
        <taxon>malvids</taxon>
        <taxon>Malvales</taxon>
        <taxon>Malvaceae</taxon>
        <taxon>Malvoideae</taxon>
        <taxon>Hibiscus</taxon>
    </lineage>
</organism>
<comment type="caution">
    <text evidence="1">The sequence shown here is derived from an EMBL/GenBank/DDBJ whole genome shotgun (WGS) entry which is preliminary data.</text>
</comment>
<sequence>MGRYLPLGFINSRKRTREGHGLLLPFDLTLIFSKCHIDKGLQVSKLWFSTASYHLPIGGATDTCSGMTGTQKATCKLQHARSTLSRGKLKFF</sequence>
<protein>
    <submittedName>
        <fullName evidence="1">Uncharacterized protein</fullName>
    </submittedName>
</protein>
<name>A0ABR2SJP7_9ROSI</name>
<reference evidence="1 2" key="1">
    <citation type="journal article" date="2024" name="G3 (Bethesda)">
        <title>Genome assembly of Hibiscus sabdariffa L. provides insights into metabolisms of medicinal natural products.</title>
        <authorList>
            <person name="Kim T."/>
        </authorList>
    </citation>
    <scope>NUCLEOTIDE SEQUENCE [LARGE SCALE GENOMIC DNA]</scope>
    <source>
        <strain evidence="1">TK-2024</strain>
        <tissue evidence="1">Old leaves</tissue>
    </source>
</reference>
<dbReference type="Proteomes" id="UP001396334">
    <property type="component" value="Unassembled WGS sequence"/>
</dbReference>